<feature type="domain" description="CobQ/CobB/MinD/ParA nucleotide binding" evidence="3">
    <location>
        <begin position="6"/>
        <end position="96"/>
    </location>
</feature>
<sequence length="257" mass="26065">MSGRIVAVASGKGGVGKTALAIGLAQALAEQGGRVLLVDADTGLANVDVQMGLPAGADLGQVLAGKATLEQAVQRHPSGFAVLPGRSGSGALAGVGAEALEALLRRAAETHDQVVVDLGAGVQRAQRRLVAMADTTLLVATEEPTSLTDAYAVLKLLWRDAPGADARVLANMAQGAAALRVWQVLDGAARNFLGRGVVQAGHVRRDGKVADAIRHQQPLLSRHPGCGAAEDIRRVAAGLAAEGLSSNRHTTLAASGA</sequence>
<proteinExistence type="predicted"/>
<evidence type="ECO:0000313" key="4">
    <source>
        <dbReference type="EMBL" id="RVT90661.1"/>
    </source>
</evidence>
<organism evidence="4 5">
    <name type="scientific">Rhodovarius crocodyli</name>
    <dbReference type="NCBI Taxonomy" id="1979269"/>
    <lineage>
        <taxon>Bacteria</taxon>
        <taxon>Pseudomonadati</taxon>
        <taxon>Pseudomonadota</taxon>
        <taxon>Alphaproteobacteria</taxon>
        <taxon>Acetobacterales</taxon>
        <taxon>Roseomonadaceae</taxon>
        <taxon>Rhodovarius</taxon>
    </lineage>
</organism>
<dbReference type="GO" id="GO:0016887">
    <property type="term" value="F:ATP hydrolysis activity"/>
    <property type="evidence" value="ECO:0007669"/>
    <property type="project" value="TreeGrafter"/>
</dbReference>
<dbReference type="AlphaFoldDB" id="A0A437LZ14"/>
<name>A0A437LZ14_9PROT</name>
<dbReference type="GO" id="GO:0009898">
    <property type="term" value="C:cytoplasmic side of plasma membrane"/>
    <property type="evidence" value="ECO:0007669"/>
    <property type="project" value="TreeGrafter"/>
</dbReference>
<reference evidence="4 5" key="1">
    <citation type="submission" date="2019-01" db="EMBL/GenBank/DDBJ databases">
        <authorList>
            <person name="Chen W.-M."/>
        </authorList>
    </citation>
    <scope>NUCLEOTIDE SEQUENCE [LARGE SCALE GENOMIC DNA]</scope>
    <source>
        <strain evidence="4 5">CCP-6</strain>
    </source>
</reference>
<evidence type="ECO:0000256" key="2">
    <source>
        <dbReference type="ARBA" id="ARBA00022840"/>
    </source>
</evidence>
<keyword evidence="1" id="KW-0547">Nucleotide-binding</keyword>
<dbReference type="EMBL" id="SACL01000012">
    <property type="protein sequence ID" value="RVT90661.1"/>
    <property type="molecule type" value="Genomic_DNA"/>
</dbReference>
<protein>
    <submittedName>
        <fullName evidence="4">MinD/ParA family protein</fullName>
    </submittedName>
</protein>
<dbReference type="OrthoDB" id="9816297at2"/>
<dbReference type="PANTHER" id="PTHR43384:SF4">
    <property type="entry name" value="CELLULOSE BIOSYNTHESIS PROTEIN BCSQ-RELATED"/>
    <property type="match status" value="1"/>
</dbReference>
<evidence type="ECO:0000256" key="1">
    <source>
        <dbReference type="ARBA" id="ARBA00022741"/>
    </source>
</evidence>
<dbReference type="Proteomes" id="UP000282957">
    <property type="component" value="Unassembled WGS sequence"/>
</dbReference>
<dbReference type="InterPro" id="IPR050625">
    <property type="entry name" value="ParA/MinD_ATPase"/>
</dbReference>
<dbReference type="RefSeq" id="WP_127789929.1">
    <property type="nucleotide sequence ID" value="NZ_SACL01000012.1"/>
</dbReference>
<dbReference type="GO" id="GO:0005829">
    <property type="term" value="C:cytosol"/>
    <property type="evidence" value="ECO:0007669"/>
    <property type="project" value="TreeGrafter"/>
</dbReference>
<dbReference type="InterPro" id="IPR027417">
    <property type="entry name" value="P-loop_NTPase"/>
</dbReference>
<evidence type="ECO:0000313" key="5">
    <source>
        <dbReference type="Proteomes" id="UP000282957"/>
    </source>
</evidence>
<comment type="caution">
    <text evidence="4">The sequence shown here is derived from an EMBL/GenBank/DDBJ whole genome shotgun (WGS) entry which is preliminary data.</text>
</comment>
<gene>
    <name evidence="4" type="ORF">EOD42_22915</name>
</gene>
<dbReference type="InterPro" id="IPR025501">
    <property type="entry name" value="MinD_FleN"/>
</dbReference>
<evidence type="ECO:0000259" key="3">
    <source>
        <dbReference type="Pfam" id="PF01656"/>
    </source>
</evidence>
<dbReference type="GO" id="GO:0051782">
    <property type="term" value="P:negative regulation of cell division"/>
    <property type="evidence" value="ECO:0007669"/>
    <property type="project" value="TreeGrafter"/>
</dbReference>
<accession>A0A437LZ14</accession>
<dbReference type="InterPro" id="IPR002586">
    <property type="entry name" value="CobQ/CobB/MinD/ParA_Nub-bd_dom"/>
</dbReference>
<keyword evidence="2" id="KW-0067">ATP-binding</keyword>
<dbReference type="PIRSF" id="PIRSF003092">
    <property type="entry name" value="MinD"/>
    <property type="match status" value="1"/>
</dbReference>
<dbReference type="PANTHER" id="PTHR43384">
    <property type="entry name" value="SEPTUM SITE-DETERMINING PROTEIN MIND HOMOLOG, CHLOROPLASTIC-RELATED"/>
    <property type="match status" value="1"/>
</dbReference>
<dbReference type="Pfam" id="PF01656">
    <property type="entry name" value="CbiA"/>
    <property type="match status" value="1"/>
</dbReference>
<dbReference type="GO" id="GO:0005524">
    <property type="term" value="F:ATP binding"/>
    <property type="evidence" value="ECO:0007669"/>
    <property type="project" value="UniProtKB-KW"/>
</dbReference>
<dbReference type="SUPFAM" id="SSF52540">
    <property type="entry name" value="P-loop containing nucleoside triphosphate hydrolases"/>
    <property type="match status" value="1"/>
</dbReference>
<dbReference type="Gene3D" id="3.40.50.300">
    <property type="entry name" value="P-loop containing nucleotide triphosphate hydrolases"/>
    <property type="match status" value="1"/>
</dbReference>
<keyword evidence="5" id="KW-1185">Reference proteome</keyword>